<accession>X1J1C3</accession>
<name>X1J1C3_9ZZZZ</name>
<dbReference type="EMBL" id="BARU01040155">
    <property type="protein sequence ID" value="GAH88456.1"/>
    <property type="molecule type" value="Genomic_DNA"/>
</dbReference>
<protein>
    <submittedName>
        <fullName evidence="1">Uncharacterized protein</fullName>
    </submittedName>
</protein>
<feature type="non-terminal residue" evidence="1">
    <location>
        <position position="92"/>
    </location>
</feature>
<gene>
    <name evidence="1" type="ORF">S03H2_62126</name>
</gene>
<comment type="caution">
    <text evidence="1">The sequence shown here is derived from an EMBL/GenBank/DDBJ whole genome shotgun (WGS) entry which is preliminary data.</text>
</comment>
<proteinExistence type="predicted"/>
<reference evidence="1" key="1">
    <citation type="journal article" date="2014" name="Front. Microbiol.">
        <title>High frequency of phylogenetically diverse reductive dehalogenase-homologous genes in deep subseafloor sedimentary metagenomes.</title>
        <authorList>
            <person name="Kawai M."/>
            <person name="Futagami T."/>
            <person name="Toyoda A."/>
            <person name="Takaki Y."/>
            <person name="Nishi S."/>
            <person name="Hori S."/>
            <person name="Arai W."/>
            <person name="Tsubouchi T."/>
            <person name="Morono Y."/>
            <person name="Uchiyama I."/>
            <person name="Ito T."/>
            <person name="Fujiyama A."/>
            <person name="Inagaki F."/>
            <person name="Takami H."/>
        </authorList>
    </citation>
    <scope>NUCLEOTIDE SEQUENCE</scope>
    <source>
        <strain evidence="1">Expedition CK06-06</strain>
    </source>
</reference>
<evidence type="ECO:0000313" key="1">
    <source>
        <dbReference type="EMBL" id="GAH88456.1"/>
    </source>
</evidence>
<organism evidence="1">
    <name type="scientific">marine sediment metagenome</name>
    <dbReference type="NCBI Taxonomy" id="412755"/>
    <lineage>
        <taxon>unclassified sequences</taxon>
        <taxon>metagenomes</taxon>
        <taxon>ecological metagenomes</taxon>
    </lineage>
</organism>
<dbReference type="AlphaFoldDB" id="X1J1C3"/>
<sequence>MSNNILDLSGSIDCLVYIKVRSERPYRWGITANRLKELKQSGKEWVTVLLYETPKTGYLLTSNDVNRYLSIWPLGSDGDYKVGPGSYLQFNR</sequence>